<sequence>MNKLQRTNTRTPADASKILGWGVDADPQNDPTYPLRDRSKEDGLSVDWKRPQQQDSGMEILQSIEFAHTPAVYGTSVPPSGVSGMIRRAAFRWSESNWLHWLLLMGADRVNVVEGIAQDLARGRLLNIPAEMGARSEWQHNKKGFATKAVVVAALGAGVVTLLRWRRAR</sequence>
<keyword evidence="3" id="KW-1185">Reference proteome</keyword>
<proteinExistence type="predicted"/>
<evidence type="ECO:0000256" key="1">
    <source>
        <dbReference type="SAM" id="MobiDB-lite"/>
    </source>
</evidence>
<dbReference type="OrthoDB" id="6021991at2"/>
<evidence type="ECO:0000313" key="2">
    <source>
        <dbReference type="EMBL" id="RXZ66331.1"/>
    </source>
</evidence>
<dbReference type="RefSeq" id="WP_129523805.1">
    <property type="nucleotide sequence ID" value="NZ_SDPV01000001.1"/>
</dbReference>
<evidence type="ECO:0000313" key="3">
    <source>
        <dbReference type="Proteomes" id="UP000293623"/>
    </source>
</evidence>
<dbReference type="EMBL" id="SDPV01000001">
    <property type="protein sequence ID" value="RXZ66331.1"/>
    <property type="molecule type" value="Genomic_DNA"/>
</dbReference>
<organism evidence="2 3">
    <name type="scientific">Pelagerythrobacter rhizovicinus</name>
    <dbReference type="NCBI Taxonomy" id="2268576"/>
    <lineage>
        <taxon>Bacteria</taxon>
        <taxon>Pseudomonadati</taxon>
        <taxon>Pseudomonadota</taxon>
        <taxon>Alphaproteobacteria</taxon>
        <taxon>Sphingomonadales</taxon>
        <taxon>Erythrobacteraceae</taxon>
        <taxon>Pelagerythrobacter</taxon>
    </lineage>
</organism>
<feature type="region of interest" description="Disordered" evidence="1">
    <location>
        <begin position="1"/>
        <end position="45"/>
    </location>
</feature>
<dbReference type="AlphaFoldDB" id="A0A4Q2KSK8"/>
<feature type="compositionally biased region" description="Basic and acidic residues" evidence="1">
    <location>
        <begin position="35"/>
        <end position="45"/>
    </location>
</feature>
<protein>
    <submittedName>
        <fullName evidence="2">Uncharacterized protein</fullName>
    </submittedName>
</protein>
<feature type="compositionally biased region" description="Polar residues" evidence="1">
    <location>
        <begin position="1"/>
        <end position="11"/>
    </location>
</feature>
<gene>
    <name evidence="2" type="ORF">ETX26_06440</name>
</gene>
<reference evidence="2 3" key="1">
    <citation type="submission" date="2019-01" db="EMBL/GenBank/DDBJ databases">
        <title>Altererythrobacter rhizovicinus sp. nov., isolated from the rhizosphere soil of Haloxylon ammodendron.</title>
        <authorList>
            <person name="Li H.-P."/>
            <person name="Gou J.-Y."/>
            <person name="Yao D."/>
            <person name="Han Q.-Q."/>
            <person name="Shao K.-Z."/>
            <person name="Zhao Q."/>
            <person name="Zhang J.-L."/>
        </authorList>
    </citation>
    <scope>NUCLEOTIDE SEQUENCE [LARGE SCALE GENOMIC DNA]</scope>
    <source>
        <strain evidence="2 3">AY-3R</strain>
    </source>
</reference>
<dbReference type="Proteomes" id="UP000293623">
    <property type="component" value="Unassembled WGS sequence"/>
</dbReference>
<comment type="caution">
    <text evidence="2">The sequence shown here is derived from an EMBL/GenBank/DDBJ whole genome shotgun (WGS) entry which is preliminary data.</text>
</comment>
<accession>A0A4Q2KSK8</accession>
<name>A0A4Q2KSK8_9SPHN</name>